<keyword evidence="1" id="KW-0732">Signal</keyword>
<feature type="chain" id="PRO_5042190785" evidence="1">
    <location>
        <begin position="20"/>
        <end position="94"/>
    </location>
</feature>
<protein>
    <submittedName>
        <fullName evidence="2">Uncharacterized protein</fullName>
    </submittedName>
</protein>
<gene>
    <name evidence="2" type="ORF">NO357_16255</name>
</gene>
<evidence type="ECO:0000313" key="2">
    <source>
        <dbReference type="EMBL" id="MDQ2091454.1"/>
    </source>
</evidence>
<organism evidence="2 3">
    <name type="scientific">Marimonas arenosa</name>
    <dbReference type="NCBI Taxonomy" id="1795305"/>
    <lineage>
        <taxon>Bacteria</taxon>
        <taxon>Pseudomonadati</taxon>
        <taxon>Pseudomonadota</taxon>
        <taxon>Alphaproteobacteria</taxon>
        <taxon>Rhodobacterales</taxon>
        <taxon>Paracoccaceae</taxon>
        <taxon>Marimonas</taxon>
    </lineage>
</organism>
<accession>A0AAE3WF30</accession>
<dbReference type="AlphaFoldDB" id="A0AAE3WF30"/>
<dbReference type="RefSeq" id="WP_306736744.1">
    <property type="nucleotide sequence ID" value="NZ_JANHAX010000005.1"/>
</dbReference>
<reference evidence="2" key="1">
    <citation type="submission" date="2022-07" db="EMBL/GenBank/DDBJ databases">
        <authorList>
            <person name="Otstavnykh N."/>
            <person name="Isaeva M."/>
            <person name="Bystritskaya E."/>
        </authorList>
    </citation>
    <scope>NUCLEOTIDE SEQUENCE</scope>
    <source>
        <strain evidence="2">KCTC 52189</strain>
    </source>
</reference>
<proteinExistence type="predicted"/>
<dbReference type="EMBL" id="JANHAX010000005">
    <property type="protein sequence ID" value="MDQ2091454.1"/>
    <property type="molecule type" value="Genomic_DNA"/>
</dbReference>
<feature type="signal peptide" evidence="1">
    <location>
        <begin position="1"/>
        <end position="19"/>
    </location>
</feature>
<reference evidence="2" key="2">
    <citation type="submission" date="2023-02" db="EMBL/GenBank/DDBJ databases">
        <title>'Rhodoalgimonas zhirmunskyi' gen. nov., isolated from a red alga.</title>
        <authorList>
            <person name="Nedashkovskaya O.I."/>
            <person name="Otstavnykh N.Y."/>
            <person name="Bystritskaya E.P."/>
            <person name="Balabanova L.A."/>
            <person name="Isaeva M.P."/>
        </authorList>
    </citation>
    <scope>NUCLEOTIDE SEQUENCE</scope>
    <source>
        <strain evidence="2">KCTC 52189</strain>
    </source>
</reference>
<sequence length="94" mass="10085">MKKYVLVMAAGSALTGCMAIPPQGITPEMRQDYLTAVASIGCVLRDESDYQPVELQAGLTREQALQLTQYHLTWGNAEKLPGDQGVKITTGACA</sequence>
<evidence type="ECO:0000256" key="1">
    <source>
        <dbReference type="SAM" id="SignalP"/>
    </source>
</evidence>
<name>A0AAE3WF30_9RHOB</name>
<dbReference type="Proteomes" id="UP001226762">
    <property type="component" value="Unassembled WGS sequence"/>
</dbReference>
<evidence type="ECO:0000313" key="3">
    <source>
        <dbReference type="Proteomes" id="UP001226762"/>
    </source>
</evidence>
<dbReference type="PROSITE" id="PS51257">
    <property type="entry name" value="PROKAR_LIPOPROTEIN"/>
    <property type="match status" value="1"/>
</dbReference>
<comment type="caution">
    <text evidence="2">The sequence shown here is derived from an EMBL/GenBank/DDBJ whole genome shotgun (WGS) entry which is preliminary data.</text>
</comment>
<keyword evidence="3" id="KW-1185">Reference proteome</keyword>